<dbReference type="PATRIC" id="fig|1347342.6.peg.1212"/>
<reference evidence="2 3" key="1">
    <citation type="journal article" date="2013" name="Appl. Environ. Microbiol.">
        <title>The genome of the alga-associated marine flavobacterium Formosa agariphila KMM 3901T reveals a broad potential for degradation of algal polysaccharides.</title>
        <authorList>
            <person name="Mann A.J."/>
            <person name="Hahnke R.L."/>
            <person name="Huang S."/>
            <person name="Werner J."/>
            <person name="Xing P."/>
            <person name="Barbeyron T."/>
            <person name="Huettel B."/>
            <person name="Stueber K."/>
            <person name="Reinhardt R."/>
            <person name="Harder J."/>
            <person name="Gloeckner F.O."/>
            <person name="Amann R.I."/>
            <person name="Teeling H."/>
        </authorList>
    </citation>
    <scope>NUCLEOTIDE SEQUENCE [LARGE SCALE GENOMIC DNA]</scope>
    <source>
        <strain evidence="3">DSM 15362 / KCTC 12365 / LMG 23005 / KMM 3901</strain>
    </source>
</reference>
<dbReference type="AlphaFoldDB" id="T2KLP2"/>
<dbReference type="OrthoDB" id="9795199at2"/>
<sequence length="194" mass="22363">MNIQQLEDSRVKLTLLGLSNYKYVTSIASQDDLVQYSPSHISTPEALRDYVKTAVDGYYHKTCIPFLVFDKSKNAYAGCTRFMNINAKQKVLDIGSTWIGYEFHGTGLNAHMKFLMLQYAFEHLEYERVEFKVDERNIRSRKAIESIGGTLEGILRQNLYLLDGYKRNTCIYGILKAEWDVLKTTVFKDFKAAD</sequence>
<dbReference type="Pfam" id="PF13302">
    <property type="entry name" value="Acetyltransf_3"/>
    <property type="match status" value="1"/>
</dbReference>
<evidence type="ECO:0000313" key="2">
    <source>
        <dbReference type="EMBL" id="CDF78914.1"/>
    </source>
</evidence>
<dbReference type="eggNOG" id="COG1670">
    <property type="taxonomic scope" value="Bacteria"/>
</dbReference>
<dbReference type="GO" id="GO:0016747">
    <property type="term" value="F:acyltransferase activity, transferring groups other than amino-acyl groups"/>
    <property type="evidence" value="ECO:0007669"/>
    <property type="project" value="InterPro"/>
</dbReference>
<name>T2KLP2_FORAG</name>
<organism evidence="2 3">
    <name type="scientific">Formosa agariphila (strain DSM 15362 / KCTC 12365 / LMG 23005 / KMM 3901 / M-2Alg 35-1)</name>
    <dbReference type="NCBI Taxonomy" id="1347342"/>
    <lineage>
        <taxon>Bacteria</taxon>
        <taxon>Pseudomonadati</taxon>
        <taxon>Bacteroidota</taxon>
        <taxon>Flavobacteriia</taxon>
        <taxon>Flavobacteriales</taxon>
        <taxon>Flavobacteriaceae</taxon>
        <taxon>Formosa</taxon>
    </lineage>
</organism>
<keyword evidence="2" id="KW-0808">Transferase</keyword>
<dbReference type="SUPFAM" id="SSF55729">
    <property type="entry name" value="Acyl-CoA N-acyltransferases (Nat)"/>
    <property type="match status" value="1"/>
</dbReference>
<dbReference type="STRING" id="1347342.BN863_12020"/>
<protein>
    <submittedName>
        <fullName evidence="2">GCN5-related N-acetyltransferase</fullName>
    </submittedName>
</protein>
<evidence type="ECO:0000259" key="1">
    <source>
        <dbReference type="Pfam" id="PF13302"/>
    </source>
</evidence>
<feature type="domain" description="N-acetyltransferase" evidence="1">
    <location>
        <begin position="23"/>
        <end position="149"/>
    </location>
</feature>
<dbReference type="EMBL" id="HG315671">
    <property type="protein sequence ID" value="CDF78914.1"/>
    <property type="molecule type" value="Genomic_DNA"/>
</dbReference>
<dbReference type="PANTHER" id="PTHR43610">
    <property type="entry name" value="BLL6696 PROTEIN"/>
    <property type="match status" value="1"/>
</dbReference>
<keyword evidence="3" id="KW-1185">Reference proteome</keyword>
<gene>
    <name evidence="2" type="ORF">BN863_12020</name>
</gene>
<dbReference type="PANTHER" id="PTHR43610:SF1">
    <property type="entry name" value="N-ACETYLTRANSFERASE DOMAIN-CONTAINING PROTEIN"/>
    <property type="match status" value="1"/>
</dbReference>
<dbReference type="RefSeq" id="WP_038528563.1">
    <property type="nucleotide sequence ID" value="NZ_HG315671.1"/>
</dbReference>
<accession>T2KLP2</accession>
<dbReference type="HOGENOM" id="CLU_013985_1_0_10"/>
<dbReference type="Gene3D" id="3.40.630.30">
    <property type="match status" value="1"/>
</dbReference>
<dbReference type="InterPro" id="IPR016181">
    <property type="entry name" value="Acyl_CoA_acyltransferase"/>
</dbReference>
<proteinExistence type="predicted"/>
<dbReference type="InterPro" id="IPR000182">
    <property type="entry name" value="GNAT_dom"/>
</dbReference>
<dbReference type="Proteomes" id="UP000016160">
    <property type="component" value="Chromosome"/>
</dbReference>
<evidence type="ECO:0000313" key="3">
    <source>
        <dbReference type="Proteomes" id="UP000016160"/>
    </source>
</evidence>